<comment type="caution">
    <text evidence="2">The sequence shown here is derived from an EMBL/GenBank/DDBJ whole genome shotgun (WGS) entry which is preliminary data.</text>
</comment>
<evidence type="ECO:0000313" key="3">
    <source>
        <dbReference type="Proteomes" id="UP001283361"/>
    </source>
</evidence>
<evidence type="ECO:0000256" key="1">
    <source>
        <dbReference type="SAM" id="MobiDB-lite"/>
    </source>
</evidence>
<name>A0AAE1CJI8_9GAST</name>
<dbReference type="EMBL" id="JAWDGP010007919">
    <property type="protein sequence ID" value="KAK3700299.1"/>
    <property type="molecule type" value="Genomic_DNA"/>
</dbReference>
<dbReference type="AlphaFoldDB" id="A0AAE1CJI8"/>
<evidence type="ECO:0000313" key="2">
    <source>
        <dbReference type="EMBL" id="KAK3700299.1"/>
    </source>
</evidence>
<gene>
    <name evidence="2" type="ORF">RRG08_033576</name>
</gene>
<sequence length="159" mass="17983">MHDDHCNNNSKNFRWAKFQDFILGKHKNRYIAEHKKANVFVYEKSGDGKRKRLTYDSQVNRAATNAGHTLAEVETEDPCRLSGVCKRRKGRVDGEWLPDTTMIESDSGTSQPLQERHGDKEGNSTIVISEAILGEMLGTTTPLEDAARVFGRKEFLISE</sequence>
<organism evidence="2 3">
    <name type="scientific">Elysia crispata</name>
    <name type="common">lettuce slug</name>
    <dbReference type="NCBI Taxonomy" id="231223"/>
    <lineage>
        <taxon>Eukaryota</taxon>
        <taxon>Metazoa</taxon>
        <taxon>Spiralia</taxon>
        <taxon>Lophotrochozoa</taxon>
        <taxon>Mollusca</taxon>
        <taxon>Gastropoda</taxon>
        <taxon>Heterobranchia</taxon>
        <taxon>Euthyneura</taxon>
        <taxon>Panpulmonata</taxon>
        <taxon>Sacoglossa</taxon>
        <taxon>Placobranchoidea</taxon>
        <taxon>Plakobranchidae</taxon>
        <taxon>Elysia</taxon>
    </lineage>
</organism>
<accession>A0AAE1CJI8</accession>
<feature type="compositionally biased region" description="Polar residues" evidence="1">
    <location>
        <begin position="102"/>
        <end position="113"/>
    </location>
</feature>
<protein>
    <submittedName>
        <fullName evidence="2">Uncharacterized protein</fullName>
    </submittedName>
</protein>
<keyword evidence="3" id="KW-1185">Reference proteome</keyword>
<feature type="region of interest" description="Disordered" evidence="1">
    <location>
        <begin position="97"/>
        <end position="122"/>
    </location>
</feature>
<proteinExistence type="predicted"/>
<reference evidence="2" key="1">
    <citation type="journal article" date="2023" name="G3 (Bethesda)">
        <title>A reference genome for the long-term kleptoplast-retaining sea slug Elysia crispata morphotype clarki.</title>
        <authorList>
            <person name="Eastman K.E."/>
            <person name="Pendleton A.L."/>
            <person name="Shaikh M.A."/>
            <person name="Suttiyut T."/>
            <person name="Ogas R."/>
            <person name="Tomko P."/>
            <person name="Gavelis G."/>
            <person name="Widhalm J.R."/>
            <person name="Wisecaver J.H."/>
        </authorList>
    </citation>
    <scope>NUCLEOTIDE SEQUENCE</scope>
    <source>
        <strain evidence="2">ECLA1</strain>
    </source>
</reference>
<dbReference type="Proteomes" id="UP001283361">
    <property type="component" value="Unassembled WGS sequence"/>
</dbReference>